<dbReference type="Gene3D" id="3.40.80.10">
    <property type="entry name" value="Peptidoglycan recognition protein-like"/>
    <property type="match status" value="1"/>
</dbReference>
<proteinExistence type="predicted"/>
<evidence type="ECO:0000256" key="2">
    <source>
        <dbReference type="ARBA" id="ARBA00011901"/>
    </source>
</evidence>
<keyword evidence="8" id="KW-1185">Reference proteome</keyword>
<keyword evidence="3 7" id="KW-0378">Hydrolase</keyword>
<evidence type="ECO:0000313" key="7">
    <source>
        <dbReference type="EMBL" id="SMX40324.1"/>
    </source>
</evidence>
<protein>
    <recommendedName>
        <fullName evidence="2">N-acetylmuramoyl-L-alanine amidase</fullName>
        <ecNumber evidence="2">3.5.1.28</ecNumber>
    </recommendedName>
</protein>
<feature type="region of interest" description="Disordered" evidence="5">
    <location>
        <begin position="1"/>
        <end position="20"/>
    </location>
</feature>
<dbReference type="Pfam" id="PF01510">
    <property type="entry name" value="Amidase_2"/>
    <property type="match status" value="1"/>
</dbReference>
<dbReference type="GO" id="GO:0009254">
    <property type="term" value="P:peptidoglycan turnover"/>
    <property type="evidence" value="ECO:0007669"/>
    <property type="project" value="TreeGrafter"/>
</dbReference>
<feature type="compositionally biased region" description="Polar residues" evidence="5">
    <location>
        <begin position="1"/>
        <end position="15"/>
    </location>
</feature>
<evidence type="ECO:0000259" key="6">
    <source>
        <dbReference type="SMART" id="SM00644"/>
    </source>
</evidence>
<dbReference type="AlphaFoldDB" id="A0A238KD43"/>
<evidence type="ECO:0000313" key="8">
    <source>
        <dbReference type="Proteomes" id="UP000220836"/>
    </source>
</evidence>
<comment type="catalytic activity">
    <reaction evidence="1">
        <text>Hydrolyzes the link between N-acetylmuramoyl residues and L-amino acid residues in certain cell-wall glycopeptides.</text>
        <dbReference type="EC" id="3.5.1.28"/>
    </reaction>
</comment>
<dbReference type="InterPro" id="IPR051206">
    <property type="entry name" value="NAMLAA_amidase_2"/>
</dbReference>
<accession>A0A238KD43</accession>
<dbReference type="InterPro" id="IPR002502">
    <property type="entry name" value="Amidase_domain"/>
</dbReference>
<gene>
    <name evidence="7" type="primary">amiD</name>
    <name evidence="7" type="ORF">PEV8663_01977</name>
</gene>
<dbReference type="RefSeq" id="WP_176527080.1">
    <property type="nucleotide sequence ID" value="NZ_FXYH01000006.1"/>
</dbReference>
<keyword evidence="4" id="KW-0961">Cell wall biogenesis/degradation</keyword>
<dbReference type="GO" id="GO:0071555">
    <property type="term" value="P:cell wall organization"/>
    <property type="evidence" value="ECO:0007669"/>
    <property type="project" value="UniProtKB-KW"/>
</dbReference>
<dbReference type="GO" id="GO:0019867">
    <property type="term" value="C:outer membrane"/>
    <property type="evidence" value="ECO:0007669"/>
    <property type="project" value="TreeGrafter"/>
</dbReference>
<feature type="domain" description="N-acetylmuramoyl-L-alanine amidase" evidence="6">
    <location>
        <begin position="12"/>
        <end position="145"/>
    </location>
</feature>
<dbReference type="PANTHER" id="PTHR30417">
    <property type="entry name" value="N-ACETYLMURAMOYL-L-ALANINE AMIDASE AMID"/>
    <property type="match status" value="1"/>
</dbReference>
<dbReference type="PANTHER" id="PTHR30417:SF1">
    <property type="entry name" value="N-ACETYLMURAMOYL-L-ALANINE AMIDASE AMID"/>
    <property type="match status" value="1"/>
</dbReference>
<reference evidence="7 8" key="1">
    <citation type="submission" date="2017-05" db="EMBL/GenBank/DDBJ databases">
        <authorList>
            <person name="Song R."/>
            <person name="Chenine A.L."/>
            <person name="Ruprecht R.M."/>
        </authorList>
    </citation>
    <scope>NUCLEOTIDE SEQUENCE [LARGE SCALE GENOMIC DNA]</scope>
    <source>
        <strain evidence="7 8">CECT 8663</strain>
    </source>
</reference>
<dbReference type="GO" id="GO:0009253">
    <property type="term" value="P:peptidoglycan catabolic process"/>
    <property type="evidence" value="ECO:0007669"/>
    <property type="project" value="InterPro"/>
</dbReference>
<dbReference type="InterPro" id="IPR036505">
    <property type="entry name" value="Amidase/PGRP_sf"/>
</dbReference>
<evidence type="ECO:0000256" key="3">
    <source>
        <dbReference type="ARBA" id="ARBA00022801"/>
    </source>
</evidence>
<evidence type="ECO:0000256" key="1">
    <source>
        <dbReference type="ARBA" id="ARBA00001561"/>
    </source>
</evidence>
<dbReference type="SMART" id="SM00644">
    <property type="entry name" value="Ami_2"/>
    <property type="match status" value="1"/>
</dbReference>
<evidence type="ECO:0000256" key="5">
    <source>
        <dbReference type="SAM" id="MobiDB-lite"/>
    </source>
</evidence>
<dbReference type="EMBL" id="FXYH01000006">
    <property type="protein sequence ID" value="SMX40324.1"/>
    <property type="molecule type" value="Genomic_DNA"/>
</dbReference>
<dbReference type="GO" id="GO:0008745">
    <property type="term" value="F:N-acetylmuramoyl-L-alanine amidase activity"/>
    <property type="evidence" value="ECO:0007669"/>
    <property type="project" value="UniProtKB-EC"/>
</dbReference>
<dbReference type="CDD" id="cd06583">
    <property type="entry name" value="PGRP"/>
    <property type="match status" value="1"/>
</dbReference>
<dbReference type="EC" id="3.5.1.28" evidence="2"/>
<name>A0A238KD43_9RHOB</name>
<dbReference type="SUPFAM" id="SSF55846">
    <property type="entry name" value="N-acetylmuramoyl-L-alanine amidase-like"/>
    <property type="match status" value="1"/>
</dbReference>
<dbReference type="Proteomes" id="UP000220836">
    <property type="component" value="Unassembled WGS sequence"/>
</dbReference>
<sequence length="230" mass="25192">MIGASDATQHPSQNYGPRRKSARPELLVLHYTAMTGAIGARDWLCNPESQVSAHYVLAENGKLWQLVCETQRAWHAGAGAWGDTCDVNSHSIGIEISNTGSQPFSEPQMAALERLMTGIMSRWDLPAERVIGHSDCALGRKIDPGARFDWKRLAMQGLSVWPKAAAAGDFAKDCARFGYVADTGQQDLLLAAFRMRFRPWAIGPLDDTDRALAADLAARWPAQPFNPLTS</sequence>
<organism evidence="7 8">
    <name type="scientific">Pelagimonas varians</name>
    <dbReference type="NCBI Taxonomy" id="696760"/>
    <lineage>
        <taxon>Bacteria</taxon>
        <taxon>Pseudomonadati</taxon>
        <taxon>Pseudomonadota</taxon>
        <taxon>Alphaproteobacteria</taxon>
        <taxon>Rhodobacterales</taxon>
        <taxon>Roseobacteraceae</taxon>
        <taxon>Pelagimonas</taxon>
    </lineage>
</organism>
<evidence type="ECO:0000256" key="4">
    <source>
        <dbReference type="ARBA" id="ARBA00023316"/>
    </source>
</evidence>